<organism evidence="1 2">
    <name type="scientific">Gymnopilus dilepis</name>
    <dbReference type="NCBI Taxonomy" id="231916"/>
    <lineage>
        <taxon>Eukaryota</taxon>
        <taxon>Fungi</taxon>
        <taxon>Dikarya</taxon>
        <taxon>Basidiomycota</taxon>
        <taxon>Agaricomycotina</taxon>
        <taxon>Agaricomycetes</taxon>
        <taxon>Agaricomycetidae</taxon>
        <taxon>Agaricales</taxon>
        <taxon>Agaricineae</taxon>
        <taxon>Hymenogastraceae</taxon>
        <taxon>Gymnopilus</taxon>
    </lineage>
</organism>
<comment type="caution">
    <text evidence="1">The sequence shown here is derived from an EMBL/GenBank/DDBJ whole genome shotgun (WGS) entry which is preliminary data.</text>
</comment>
<protein>
    <submittedName>
        <fullName evidence="1">Uncharacterized protein</fullName>
    </submittedName>
</protein>
<proteinExistence type="predicted"/>
<dbReference type="InParanoid" id="A0A409VSA9"/>
<reference evidence="1 2" key="1">
    <citation type="journal article" date="2018" name="Evol. Lett.">
        <title>Horizontal gene cluster transfer increased hallucinogenic mushroom diversity.</title>
        <authorList>
            <person name="Reynolds H.T."/>
            <person name="Vijayakumar V."/>
            <person name="Gluck-Thaler E."/>
            <person name="Korotkin H.B."/>
            <person name="Matheny P.B."/>
            <person name="Slot J.C."/>
        </authorList>
    </citation>
    <scope>NUCLEOTIDE SEQUENCE [LARGE SCALE GENOMIC DNA]</scope>
    <source>
        <strain evidence="1 2">SRW20</strain>
    </source>
</reference>
<sequence length="245" mass="27330">MTGDGWERSENKDEYDHETVGRLCVEFDKDYLTHASEAYPTSHTAMNDNRFRCAVFCIAPIPTATLNLFLACVQEYLEEIAEPDFVVPVSSRIVLIDSKDISTITKGSSPPITSCPTDFFGYTLREVCDWFNANIGDPCAQGYMSNCFFVLDDQSAEDDTCVFACPQEAPPGGIHSLRCGFEVAMVNAITCGIQGRSIEEGVMGRFMRSGVTMTKENLELANNRGRYIEDGEVKVNEAWKNFSNW</sequence>
<evidence type="ECO:0000313" key="2">
    <source>
        <dbReference type="Proteomes" id="UP000284706"/>
    </source>
</evidence>
<keyword evidence="2" id="KW-1185">Reference proteome</keyword>
<gene>
    <name evidence="1" type="ORF">CVT26_003567</name>
</gene>
<dbReference type="OrthoDB" id="2867594at2759"/>
<name>A0A409VSA9_9AGAR</name>
<evidence type="ECO:0000313" key="1">
    <source>
        <dbReference type="EMBL" id="PPQ69119.1"/>
    </source>
</evidence>
<dbReference type="STRING" id="231916.A0A409VSA9"/>
<dbReference type="AlphaFoldDB" id="A0A409VSA9"/>
<dbReference type="EMBL" id="NHYE01005580">
    <property type="protein sequence ID" value="PPQ69119.1"/>
    <property type="molecule type" value="Genomic_DNA"/>
</dbReference>
<accession>A0A409VSA9</accession>
<dbReference type="Proteomes" id="UP000284706">
    <property type="component" value="Unassembled WGS sequence"/>
</dbReference>